<evidence type="ECO:0000256" key="8">
    <source>
        <dbReference type="ARBA" id="ARBA00023136"/>
    </source>
</evidence>
<comment type="similarity">
    <text evidence="2 9">Belongs to the GSP F family.</text>
</comment>
<dbReference type="Proteomes" id="UP000095255">
    <property type="component" value="Unassembled WGS sequence"/>
</dbReference>
<dbReference type="EMBL" id="MJAT01000040">
    <property type="protein sequence ID" value="OEH84212.1"/>
    <property type="molecule type" value="Genomic_DNA"/>
</dbReference>
<proteinExistence type="inferred from homology"/>
<keyword evidence="8 10" id="KW-0472">Membrane</keyword>
<dbReference type="Gene3D" id="1.20.81.30">
    <property type="entry name" value="Type II secretion system (T2SS), domain F"/>
    <property type="match status" value="2"/>
</dbReference>
<dbReference type="PANTHER" id="PTHR30012">
    <property type="entry name" value="GENERAL SECRETION PATHWAY PROTEIN"/>
    <property type="match status" value="1"/>
</dbReference>
<sequence>MASSFRYRARDRSGKVVEGIVEAESSQAVLGQLRAQNLIVTKVESVSSTTTMNLNFNFASLNEKKVKTKDLAIFSRQFATMIDAGVPLLRALNILQVQVENKGLRNALQTIGKDLEKGLTLSEAMGKHPKIFPLMYTNMIEAGEVGGVLEQVLERMANHFEKEDEIKEKVKSALTYPTVVFTMAILAIVFMLIFVLPSFISIYDGMDIELPGITLFVISISDSLRIYWYLYLGFIISIYMLFKRFRSAPRGKLMLDRLMLRIPVFGPLQTKLIISRFSRTLSTLLRSGVPIITALEVVKKTTDNSVMIASLDKAKNNVRDGQGLAEPLKASGVFTPMALHMIAVGEETGELDLLLEKISFFYDRDVDALVSKLSSALEPMIMVFMGIVIGGIVIAFMLPMVKMFSVI</sequence>
<evidence type="ECO:0000256" key="5">
    <source>
        <dbReference type="ARBA" id="ARBA00022519"/>
    </source>
</evidence>
<evidence type="ECO:0000256" key="1">
    <source>
        <dbReference type="ARBA" id="ARBA00004429"/>
    </source>
</evidence>
<evidence type="ECO:0000256" key="3">
    <source>
        <dbReference type="ARBA" id="ARBA00022448"/>
    </source>
</evidence>
<keyword evidence="5" id="KW-0997">Cell inner membrane</keyword>
<evidence type="ECO:0000256" key="6">
    <source>
        <dbReference type="ARBA" id="ARBA00022692"/>
    </source>
</evidence>
<dbReference type="FunFam" id="1.20.81.30:FF:000001">
    <property type="entry name" value="Type II secretion system protein F"/>
    <property type="match status" value="2"/>
</dbReference>
<dbReference type="InterPro" id="IPR003004">
    <property type="entry name" value="GspF/PilC"/>
</dbReference>
<evidence type="ECO:0000313" key="13">
    <source>
        <dbReference type="Proteomes" id="UP000095255"/>
    </source>
</evidence>
<keyword evidence="6 9" id="KW-0812">Transmembrane</keyword>
<keyword evidence="13" id="KW-1185">Reference proteome</keyword>
<dbReference type="PRINTS" id="PR00812">
    <property type="entry name" value="BCTERIALGSPF"/>
</dbReference>
<dbReference type="PROSITE" id="PS00874">
    <property type="entry name" value="T2SP_F"/>
    <property type="match status" value="1"/>
</dbReference>
<dbReference type="InterPro" id="IPR042094">
    <property type="entry name" value="T2SS_GspF_sf"/>
</dbReference>
<organism evidence="12 13">
    <name type="scientific">Desulfuribacillus stibiiarsenatis</name>
    <dbReference type="NCBI Taxonomy" id="1390249"/>
    <lineage>
        <taxon>Bacteria</taxon>
        <taxon>Bacillati</taxon>
        <taxon>Bacillota</taxon>
        <taxon>Desulfuribacillia</taxon>
        <taxon>Desulfuribacillales</taxon>
        <taxon>Desulfuribacillaceae</taxon>
        <taxon>Desulfuribacillus</taxon>
    </lineage>
</organism>
<gene>
    <name evidence="12" type="ORF">BHU72_12475</name>
</gene>
<keyword evidence="3 9" id="KW-0813">Transport</keyword>
<accession>A0A1E5L229</accession>
<dbReference type="GO" id="GO:0005886">
    <property type="term" value="C:plasma membrane"/>
    <property type="evidence" value="ECO:0007669"/>
    <property type="project" value="UniProtKB-SubCell"/>
</dbReference>
<dbReference type="Pfam" id="PF00482">
    <property type="entry name" value="T2SSF"/>
    <property type="match status" value="2"/>
</dbReference>
<evidence type="ECO:0000259" key="11">
    <source>
        <dbReference type="Pfam" id="PF00482"/>
    </source>
</evidence>
<dbReference type="InterPro" id="IPR001992">
    <property type="entry name" value="T2SS_GspF/T4SS_PilC_CS"/>
</dbReference>
<keyword evidence="7 10" id="KW-1133">Transmembrane helix</keyword>
<feature type="transmembrane region" description="Helical" evidence="10">
    <location>
        <begin position="179"/>
        <end position="203"/>
    </location>
</feature>
<evidence type="ECO:0000256" key="4">
    <source>
        <dbReference type="ARBA" id="ARBA00022475"/>
    </source>
</evidence>
<feature type="transmembrane region" description="Helical" evidence="10">
    <location>
        <begin position="381"/>
        <end position="401"/>
    </location>
</feature>
<feature type="transmembrane region" description="Helical" evidence="10">
    <location>
        <begin position="226"/>
        <end position="242"/>
    </location>
</feature>
<dbReference type="RefSeq" id="WP_069703449.1">
    <property type="nucleotide sequence ID" value="NZ_MJAT01000040.1"/>
</dbReference>
<evidence type="ECO:0000313" key="12">
    <source>
        <dbReference type="EMBL" id="OEH84212.1"/>
    </source>
</evidence>
<comment type="caution">
    <text evidence="12">The sequence shown here is derived from an EMBL/GenBank/DDBJ whole genome shotgun (WGS) entry which is preliminary data.</text>
</comment>
<feature type="domain" description="Type II secretion system protein GspF" evidence="11">
    <location>
        <begin position="74"/>
        <end position="197"/>
    </location>
</feature>
<reference evidence="12 13" key="1">
    <citation type="submission" date="2016-09" db="EMBL/GenBank/DDBJ databases">
        <title>Desulfuribacillus arsenicus sp. nov., an obligately anaerobic, dissimilatory arsenic- and antimonate-reducing bacterium isolated from anoxic sediments.</title>
        <authorList>
            <person name="Abin C.A."/>
            <person name="Hollibaugh J.T."/>
        </authorList>
    </citation>
    <scope>NUCLEOTIDE SEQUENCE [LARGE SCALE GENOMIC DNA]</scope>
    <source>
        <strain evidence="12 13">MLFW-2</strain>
    </source>
</reference>
<evidence type="ECO:0000256" key="10">
    <source>
        <dbReference type="SAM" id="Phobius"/>
    </source>
</evidence>
<dbReference type="AlphaFoldDB" id="A0A1E5L229"/>
<dbReference type="OrthoDB" id="9805682at2"/>
<protein>
    <recommendedName>
        <fullName evidence="11">Type II secretion system protein GspF domain-containing protein</fullName>
    </recommendedName>
</protein>
<feature type="domain" description="Type II secretion system protein GspF" evidence="11">
    <location>
        <begin position="277"/>
        <end position="399"/>
    </location>
</feature>
<dbReference type="GO" id="GO:0015628">
    <property type="term" value="P:protein secretion by the type II secretion system"/>
    <property type="evidence" value="ECO:0007669"/>
    <property type="project" value="TreeGrafter"/>
</dbReference>
<dbReference type="InterPro" id="IPR018076">
    <property type="entry name" value="T2SS_GspF_dom"/>
</dbReference>
<name>A0A1E5L229_9FIRM</name>
<keyword evidence="4" id="KW-1003">Cell membrane</keyword>
<dbReference type="PANTHER" id="PTHR30012:SF0">
    <property type="entry name" value="TYPE II SECRETION SYSTEM PROTEIN F-RELATED"/>
    <property type="match status" value="1"/>
</dbReference>
<evidence type="ECO:0000256" key="7">
    <source>
        <dbReference type="ARBA" id="ARBA00022989"/>
    </source>
</evidence>
<dbReference type="STRING" id="1390249.BHU72_12475"/>
<comment type="subcellular location">
    <subcellularLocation>
        <location evidence="1">Cell inner membrane</location>
        <topology evidence="1">Multi-pass membrane protein</topology>
    </subcellularLocation>
    <subcellularLocation>
        <location evidence="9">Cell membrane</location>
        <topology evidence="9">Multi-pass membrane protein</topology>
    </subcellularLocation>
</comment>
<evidence type="ECO:0000256" key="9">
    <source>
        <dbReference type="RuleBase" id="RU003923"/>
    </source>
</evidence>
<evidence type="ECO:0000256" key="2">
    <source>
        <dbReference type="ARBA" id="ARBA00005745"/>
    </source>
</evidence>